<dbReference type="Gene3D" id="1.10.10.10">
    <property type="entry name" value="Winged helix-like DNA-binding domain superfamily/Winged helix DNA-binding domain"/>
    <property type="match status" value="1"/>
</dbReference>
<keyword evidence="2" id="KW-0378">Hydrolase</keyword>
<dbReference type="InterPro" id="IPR036388">
    <property type="entry name" value="WH-like_DNA-bd_sf"/>
</dbReference>
<organism evidence="2 3">
    <name type="scientific">Ornithinibacillus xuwenensis</name>
    <dbReference type="NCBI Taxonomy" id="3144668"/>
    <lineage>
        <taxon>Bacteria</taxon>
        <taxon>Bacillati</taxon>
        <taxon>Bacillota</taxon>
        <taxon>Bacilli</taxon>
        <taxon>Bacillales</taxon>
        <taxon>Bacillaceae</taxon>
        <taxon>Ornithinibacillus</taxon>
    </lineage>
</organism>
<evidence type="ECO:0000313" key="3">
    <source>
        <dbReference type="Proteomes" id="UP001444625"/>
    </source>
</evidence>
<dbReference type="PRINTS" id="PR00111">
    <property type="entry name" value="ABHYDROLASE"/>
</dbReference>
<dbReference type="InterPro" id="IPR000073">
    <property type="entry name" value="AB_hydrolase_1"/>
</dbReference>
<dbReference type="PANTHER" id="PTHR43194:SF2">
    <property type="entry name" value="PEROXISOMAL MEMBRANE PROTEIN LPX1"/>
    <property type="match status" value="1"/>
</dbReference>
<protein>
    <submittedName>
        <fullName evidence="2">Alpha/beta fold hydrolase</fullName>
    </submittedName>
</protein>
<dbReference type="InterPro" id="IPR050228">
    <property type="entry name" value="Carboxylesterase_BioH"/>
</dbReference>
<accession>A0ABU9XFD9</accession>
<comment type="caution">
    <text evidence="2">The sequence shown here is derived from an EMBL/GenBank/DDBJ whole genome shotgun (WGS) entry which is preliminary data.</text>
</comment>
<proteinExistence type="predicted"/>
<reference evidence="2 3" key="1">
    <citation type="submission" date="2024-05" db="EMBL/GenBank/DDBJ databases">
        <authorList>
            <person name="Haq I."/>
            <person name="Ullah Z."/>
            <person name="Ahmad R."/>
            <person name="Li M."/>
            <person name="Tong Y."/>
        </authorList>
    </citation>
    <scope>NUCLEOTIDE SEQUENCE [LARGE SCALE GENOMIC DNA]</scope>
    <source>
        <strain evidence="2 3">16A2E</strain>
    </source>
</reference>
<dbReference type="Proteomes" id="UP001444625">
    <property type="component" value="Unassembled WGS sequence"/>
</dbReference>
<sequence>MTFLNRESIEIHYENIKSEDPQAKETLVFIHGVGLDMNCWNEVIPLLKSNYHIVRYDLRGHGRTGAGKEERTIARLADDLEYLITMLDIPSCHLIAQGLGGVIAIEYAARNPEELKTLGLLAVPVHFPKELGKKVIERRKALAKGHATMAEMGQKYLKELLLFPNEEKQQLLAEAYKVVSTRVYFELFSLDHLDQAKMNLQRVTVPILVLSGSDDEIFPPQLNSAILNFNYHARCYLVPHASYLIQMDQPKITADWINGFIQKHTNEEYKTSALADSYHRELTSEMYKEIRHMLNSEVERSLPTLQVHIMRGFNVYVNDKRIIEGWGSRKAKQILMYLVIQQSSTRDELCDLFWPDVDLKNARNRLRVALHHLNTILHIASTKQLLVTEREHIYLQANMESDLLLHVKTIHLAHQSKTIAGKVDLYKRIINERVENPLPGLYETWFLNYRSWLEKEWVDISLFLADYYEQLKQYKQAIYYLEIAMEYIQDEYTIEKRLRQLKNQLYT</sequence>
<name>A0ABU9XFD9_9BACI</name>
<dbReference type="EMBL" id="JBDIML010000002">
    <property type="protein sequence ID" value="MEN2766964.1"/>
    <property type="molecule type" value="Genomic_DNA"/>
</dbReference>
<dbReference type="Gene3D" id="3.40.50.1820">
    <property type="entry name" value="alpha/beta hydrolase"/>
    <property type="match status" value="1"/>
</dbReference>
<feature type="domain" description="AB hydrolase-1" evidence="1">
    <location>
        <begin position="26"/>
        <end position="249"/>
    </location>
</feature>
<dbReference type="GO" id="GO:0016787">
    <property type="term" value="F:hydrolase activity"/>
    <property type="evidence" value="ECO:0007669"/>
    <property type="project" value="UniProtKB-KW"/>
</dbReference>
<dbReference type="SUPFAM" id="SSF53474">
    <property type="entry name" value="alpha/beta-Hydrolases"/>
    <property type="match status" value="1"/>
</dbReference>
<evidence type="ECO:0000313" key="2">
    <source>
        <dbReference type="EMBL" id="MEN2766964.1"/>
    </source>
</evidence>
<dbReference type="Pfam" id="PF00561">
    <property type="entry name" value="Abhydrolase_1"/>
    <property type="match status" value="1"/>
</dbReference>
<dbReference type="RefSeq" id="WP_345824426.1">
    <property type="nucleotide sequence ID" value="NZ_JBDIML010000002.1"/>
</dbReference>
<keyword evidence="3" id="KW-1185">Reference proteome</keyword>
<dbReference type="InterPro" id="IPR029058">
    <property type="entry name" value="AB_hydrolase_fold"/>
</dbReference>
<evidence type="ECO:0000259" key="1">
    <source>
        <dbReference type="Pfam" id="PF00561"/>
    </source>
</evidence>
<dbReference type="PANTHER" id="PTHR43194">
    <property type="entry name" value="HYDROLASE ALPHA/BETA FOLD FAMILY"/>
    <property type="match status" value="1"/>
</dbReference>
<gene>
    <name evidence="2" type="ORF">ABC228_07185</name>
</gene>